<dbReference type="PROSITE" id="PS00868">
    <property type="entry name" value="CYS_MET_METAB_PP"/>
    <property type="match status" value="1"/>
</dbReference>
<dbReference type="AlphaFoldDB" id="A0A2P6VBV9"/>
<dbReference type="SUPFAM" id="SSF53383">
    <property type="entry name" value="PLP-dependent transferases"/>
    <property type="match status" value="1"/>
</dbReference>
<evidence type="ECO:0000256" key="5">
    <source>
        <dbReference type="ARBA" id="ARBA00022898"/>
    </source>
</evidence>
<dbReference type="InterPro" id="IPR006238">
    <property type="entry name" value="Cys_b_lyase_euk"/>
</dbReference>
<evidence type="ECO:0000256" key="1">
    <source>
        <dbReference type="ARBA" id="ARBA00001933"/>
    </source>
</evidence>
<evidence type="ECO:0000313" key="13">
    <source>
        <dbReference type="EMBL" id="PSC71575.1"/>
    </source>
</evidence>
<dbReference type="PANTHER" id="PTHR11808">
    <property type="entry name" value="TRANS-SULFURATION ENZYME FAMILY MEMBER"/>
    <property type="match status" value="1"/>
</dbReference>
<feature type="modified residue" description="N6-(pyridoxal phosphate)lysine" evidence="11">
    <location>
        <position position="257"/>
    </location>
</feature>
<name>A0A2P6VBV9_9CHLO</name>
<dbReference type="InterPro" id="IPR015422">
    <property type="entry name" value="PyrdxlP-dep_Trfase_small"/>
</dbReference>
<dbReference type="FunFam" id="3.40.640.10:FF:000009">
    <property type="entry name" value="Cystathionine gamma-synthase homolog"/>
    <property type="match status" value="1"/>
</dbReference>
<dbReference type="InterPro" id="IPR015424">
    <property type="entry name" value="PyrdxlP-dep_Trfase"/>
</dbReference>
<evidence type="ECO:0000256" key="6">
    <source>
        <dbReference type="ARBA" id="ARBA00023167"/>
    </source>
</evidence>
<dbReference type="PIRSF" id="PIRSF001434">
    <property type="entry name" value="CGS"/>
    <property type="match status" value="1"/>
</dbReference>
<comment type="catalytic activity">
    <reaction evidence="9">
        <text>L,L-cystathionine + H2O = L-homocysteine + pyruvate + NH4(+)</text>
        <dbReference type="Rhea" id="RHEA:13965"/>
        <dbReference type="ChEBI" id="CHEBI:15361"/>
        <dbReference type="ChEBI" id="CHEBI:15377"/>
        <dbReference type="ChEBI" id="CHEBI:28938"/>
        <dbReference type="ChEBI" id="CHEBI:58161"/>
        <dbReference type="ChEBI" id="CHEBI:58199"/>
    </reaction>
    <physiologicalReaction direction="left-to-right" evidence="9">
        <dbReference type="Rhea" id="RHEA:13966"/>
    </physiologicalReaction>
</comment>
<dbReference type="STRING" id="554055.A0A2P6VBV9"/>
<keyword evidence="14" id="KW-1185">Reference proteome</keyword>
<dbReference type="PANTHER" id="PTHR11808:SF50">
    <property type="entry name" value="CYSTATHIONINE BETA-LYASE"/>
    <property type="match status" value="1"/>
</dbReference>
<evidence type="ECO:0000256" key="8">
    <source>
        <dbReference type="ARBA" id="ARBA00047213"/>
    </source>
</evidence>
<dbReference type="Pfam" id="PF01053">
    <property type="entry name" value="Cys_Met_Meta_PP"/>
    <property type="match status" value="1"/>
</dbReference>
<evidence type="ECO:0000256" key="7">
    <source>
        <dbReference type="ARBA" id="ARBA00023239"/>
    </source>
</evidence>
<evidence type="ECO:0000256" key="4">
    <source>
        <dbReference type="ARBA" id="ARBA00022605"/>
    </source>
</evidence>
<comment type="subunit">
    <text evidence="10">Forms homodimers. May form homotetramers from two homodimers.</text>
</comment>
<evidence type="ECO:0000256" key="2">
    <source>
        <dbReference type="ARBA" id="ARBA00009077"/>
    </source>
</evidence>
<dbReference type="OrthoDB" id="3512640at2759"/>
<comment type="cofactor">
    <cofactor evidence="1 12">
        <name>pyridoxal 5'-phosphate</name>
        <dbReference type="ChEBI" id="CHEBI:597326"/>
    </cofactor>
</comment>
<dbReference type="Proteomes" id="UP000239649">
    <property type="component" value="Unassembled WGS sequence"/>
</dbReference>
<keyword evidence="5 11" id="KW-0663">Pyridoxal phosphate</keyword>
<accession>A0A2P6VBV9</accession>
<dbReference type="EMBL" id="LHPF02000014">
    <property type="protein sequence ID" value="PSC71575.1"/>
    <property type="molecule type" value="Genomic_DNA"/>
</dbReference>
<dbReference type="Gene3D" id="3.90.1150.10">
    <property type="entry name" value="Aspartate Aminotransferase, domain 1"/>
    <property type="match status" value="1"/>
</dbReference>
<dbReference type="InterPro" id="IPR015421">
    <property type="entry name" value="PyrdxlP-dep_Trfase_major"/>
</dbReference>
<keyword evidence="4" id="KW-0028">Amino-acid biosynthesis</keyword>
<dbReference type="GO" id="GO:0071266">
    <property type="term" value="P:'de novo' L-methionine biosynthetic process"/>
    <property type="evidence" value="ECO:0007669"/>
    <property type="project" value="InterPro"/>
</dbReference>
<dbReference type="Gene3D" id="3.40.640.10">
    <property type="entry name" value="Type I PLP-dependent aspartate aminotransferase-like (Major domain)"/>
    <property type="match status" value="1"/>
</dbReference>
<reference evidence="13 14" key="1">
    <citation type="journal article" date="2018" name="Plant J.">
        <title>Genome sequences of Chlorella sorokiniana UTEX 1602 and Micractinium conductrix SAG 241.80: implications to maltose excretion by a green alga.</title>
        <authorList>
            <person name="Arriola M.B."/>
            <person name="Velmurugan N."/>
            <person name="Zhang Y."/>
            <person name="Plunkett M.H."/>
            <person name="Hondzo H."/>
            <person name="Barney B.M."/>
        </authorList>
    </citation>
    <scope>NUCLEOTIDE SEQUENCE [LARGE SCALE GENOMIC DNA]</scope>
    <source>
        <strain evidence="13 14">SAG 241.80</strain>
    </source>
</reference>
<sequence length="465" mass="48303">MPSAALLNTSGRSLAAAATSRRRHASSGTIQRPARMQPAAAFGADSAATNGSNGSNGAAPRRRLATLLLHSEGLVNDEFGASMPPIYQTATFTQPGATDMGEYDYSRSGNPTRTVLERQLAVLEGAERAFAFSSGMSALAAVTRLLKAGDHVVAGDDLYGGTSRLLSRVVPAAGIDVTNVDTSDVAAVAAAIRPGKTALVMLESPTNPRMQICDIKAICEVAHAAGALVCVDNSILTCLYQRPLDLGADIAMTSATKFIGGHSDVTAGVLAVKDKALADRIYFVQNAEGTALGPFDSWLLVRGIKTMALRMERQAANAMRIAQWLAAHPLVKCVNFPGLEGHAGKAVHDAQATSAGSVISFITDDAEVSRVVVEETQLFKITVSFGNVLSLISMPCFMSHASIPADVRAARGLPDDLVRISVGIEDIEDLIEDLEQAFQKAAAMAAARGGATATASPVAAGGMAA</sequence>
<dbReference type="GO" id="GO:0030170">
    <property type="term" value="F:pyridoxal phosphate binding"/>
    <property type="evidence" value="ECO:0007669"/>
    <property type="project" value="InterPro"/>
</dbReference>
<dbReference type="FunFam" id="3.90.1150.10:FF:000033">
    <property type="entry name" value="Cystathionine gamma-synthase"/>
    <property type="match status" value="1"/>
</dbReference>
<dbReference type="CDD" id="cd00614">
    <property type="entry name" value="CGS_like"/>
    <property type="match status" value="1"/>
</dbReference>
<evidence type="ECO:0000256" key="10">
    <source>
        <dbReference type="ARBA" id="ARBA00064715"/>
    </source>
</evidence>
<dbReference type="EC" id="4.4.1.13" evidence="3"/>
<dbReference type="GO" id="GO:0019346">
    <property type="term" value="P:transsulfuration"/>
    <property type="evidence" value="ECO:0007669"/>
    <property type="project" value="InterPro"/>
</dbReference>
<evidence type="ECO:0000256" key="3">
    <source>
        <dbReference type="ARBA" id="ARBA00012224"/>
    </source>
</evidence>
<comment type="similarity">
    <text evidence="2 12">Belongs to the trans-sulfuration enzymes family.</text>
</comment>
<evidence type="ECO:0000256" key="11">
    <source>
        <dbReference type="PIRSR" id="PIRSR001434-2"/>
    </source>
</evidence>
<keyword evidence="6" id="KW-0486">Methionine biosynthesis</keyword>
<comment type="caution">
    <text evidence="13">The sequence shown here is derived from an EMBL/GenBank/DDBJ whole genome shotgun (WGS) entry which is preliminary data.</text>
</comment>
<evidence type="ECO:0000256" key="9">
    <source>
        <dbReference type="ARBA" id="ARBA00052283"/>
    </source>
</evidence>
<gene>
    <name evidence="13" type="ORF">C2E20_5070</name>
</gene>
<evidence type="ECO:0000313" key="14">
    <source>
        <dbReference type="Proteomes" id="UP000239649"/>
    </source>
</evidence>
<proteinExistence type="inferred from homology"/>
<dbReference type="InterPro" id="IPR000277">
    <property type="entry name" value="Cys/Met-Metab_PyrdxlP-dep_enz"/>
</dbReference>
<protein>
    <recommendedName>
        <fullName evidence="3">cysteine-S-conjugate beta-lyase</fullName>
        <ecNumber evidence="3">4.4.1.13</ecNumber>
    </recommendedName>
    <alternativeName>
        <fullName evidence="8">Cysteine-S-conjugate beta-lyase</fullName>
    </alternativeName>
</protein>
<keyword evidence="7" id="KW-0456">Lyase</keyword>
<dbReference type="GO" id="GO:0047804">
    <property type="term" value="F:cysteine-S-conjugate beta-lyase activity"/>
    <property type="evidence" value="ECO:0007669"/>
    <property type="project" value="UniProtKB-EC"/>
</dbReference>
<evidence type="ECO:0000256" key="12">
    <source>
        <dbReference type="RuleBase" id="RU362118"/>
    </source>
</evidence>
<dbReference type="InterPro" id="IPR054542">
    <property type="entry name" value="Cys_met_metab_PP"/>
</dbReference>
<organism evidence="13 14">
    <name type="scientific">Micractinium conductrix</name>
    <dbReference type="NCBI Taxonomy" id="554055"/>
    <lineage>
        <taxon>Eukaryota</taxon>
        <taxon>Viridiplantae</taxon>
        <taxon>Chlorophyta</taxon>
        <taxon>core chlorophytes</taxon>
        <taxon>Trebouxiophyceae</taxon>
        <taxon>Chlorellales</taxon>
        <taxon>Chlorellaceae</taxon>
        <taxon>Chlorella clade</taxon>
        <taxon>Micractinium</taxon>
    </lineage>
</organism>
<dbReference type="NCBIfam" id="TIGR01329">
    <property type="entry name" value="cysta_beta_ly_E"/>
    <property type="match status" value="1"/>
</dbReference>
<dbReference type="GO" id="GO:0005737">
    <property type="term" value="C:cytoplasm"/>
    <property type="evidence" value="ECO:0007669"/>
    <property type="project" value="TreeGrafter"/>
</dbReference>